<dbReference type="InterPro" id="IPR050098">
    <property type="entry name" value="TFPI/VKTCI-like"/>
</dbReference>
<dbReference type="STRING" id="400727.A0A2T7NZF0"/>
<keyword evidence="1" id="KW-1015">Disulfide bond</keyword>
<sequence length="254" mass="26792">MGSNQGVSILCLVLLLHCTCFLKGADVNPCSLPKVIGPCRAAIPRFFFNHTDGTCQQFDYGGCNGNANNFPNIDECEKICLTGITPVIPSPSSEVDTCTLPAQSGLCLGASPRSTPPTTGSLVGDVCSLPKAPGVCFAYFPSFFYNSATGECESFVYGGCQGNGNRFDTVAACEQTCKGTKTTPKATSANSPATPRKTNRCLLPAAPGPCKASFPKFYYNAQTGQCTKFTYGGCRGNANRFNSAQACRRACVQE</sequence>
<feature type="domain" description="BPTI/Kunitz inhibitor" evidence="3">
    <location>
        <begin position="201"/>
        <end position="251"/>
    </location>
</feature>
<feature type="domain" description="BPTI/Kunitz inhibitor" evidence="3">
    <location>
        <begin position="30"/>
        <end position="80"/>
    </location>
</feature>
<dbReference type="SMART" id="SM00131">
    <property type="entry name" value="KU"/>
    <property type="match status" value="3"/>
</dbReference>
<keyword evidence="5" id="KW-1185">Reference proteome</keyword>
<dbReference type="PROSITE" id="PS00280">
    <property type="entry name" value="BPTI_KUNITZ_1"/>
    <property type="match status" value="3"/>
</dbReference>
<dbReference type="GO" id="GO:0005615">
    <property type="term" value="C:extracellular space"/>
    <property type="evidence" value="ECO:0007669"/>
    <property type="project" value="TreeGrafter"/>
</dbReference>
<dbReference type="Pfam" id="PF00014">
    <property type="entry name" value="Kunitz_BPTI"/>
    <property type="match status" value="3"/>
</dbReference>
<dbReference type="FunFam" id="4.10.410.10:FF:000004">
    <property type="entry name" value="Tissue factor pathway inhibitor"/>
    <property type="match status" value="1"/>
</dbReference>
<gene>
    <name evidence="4" type="ORF">C0Q70_14215</name>
</gene>
<dbReference type="InterPro" id="IPR036880">
    <property type="entry name" value="Kunitz_BPTI_sf"/>
</dbReference>
<dbReference type="FunFam" id="4.10.410.10:FF:000020">
    <property type="entry name" value="Collagen, type VI, alpha 3"/>
    <property type="match status" value="1"/>
</dbReference>
<dbReference type="PROSITE" id="PS50279">
    <property type="entry name" value="BPTI_KUNITZ_2"/>
    <property type="match status" value="3"/>
</dbReference>
<dbReference type="OrthoDB" id="5950222at2759"/>
<comment type="caution">
    <text evidence="4">The sequence shown here is derived from an EMBL/GenBank/DDBJ whole genome shotgun (WGS) entry which is preliminary data.</text>
</comment>
<evidence type="ECO:0000256" key="1">
    <source>
        <dbReference type="ARBA" id="ARBA00023157"/>
    </source>
</evidence>
<dbReference type="AlphaFoldDB" id="A0A2T7NZF0"/>
<feature type="signal peptide" evidence="2">
    <location>
        <begin position="1"/>
        <end position="24"/>
    </location>
</feature>
<dbReference type="PANTHER" id="PTHR10083">
    <property type="entry name" value="KUNITZ-TYPE PROTEASE INHIBITOR-RELATED"/>
    <property type="match status" value="1"/>
</dbReference>
<evidence type="ECO:0000256" key="2">
    <source>
        <dbReference type="SAM" id="SignalP"/>
    </source>
</evidence>
<dbReference type="InterPro" id="IPR020901">
    <property type="entry name" value="Prtase_inh_Kunz-CS"/>
</dbReference>
<organism evidence="4 5">
    <name type="scientific">Pomacea canaliculata</name>
    <name type="common">Golden apple snail</name>
    <dbReference type="NCBI Taxonomy" id="400727"/>
    <lineage>
        <taxon>Eukaryota</taxon>
        <taxon>Metazoa</taxon>
        <taxon>Spiralia</taxon>
        <taxon>Lophotrochozoa</taxon>
        <taxon>Mollusca</taxon>
        <taxon>Gastropoda</taxon>
        <taxon>Caenogastropoda</taxon>
        <taxon>Architaenioglossa</taxon>
        <taxon>Ampullarioidea</taxon>
        <taxon>Ampullariidae</taxon>
        <taxon>Pomacea</taxon>
    </lineage>
</organism>
<dbReference type="Proteomes" id="UP000245119">
    <property type="component" value="Linkage Group LG8"/>
</dbReference>
<dbReference type="CDD" id="cd00109">
    <property type="entry name" value="Kunitz-type"/>
    <property type="match status" value="3"/>
</dbReference>
<dbReference type="EMBL" id="PZQS01000008">
    <property type="protein sequence ID" value="PVD26538.1"/>
    <property type="molecule type" value="Genomic_DNA"/>
</dbReference>
<evidence type="ECO:0000313" key="5">
    <source>
        <dbReference type="Proteomes" id="UP000245119"/>
    </source>
</evidence>
<dbReference type="InterPro" id="IPR002223">
    <property type="entry name" value="Kunitz_BPTI"/>
</dbReference>
<feature type="domain" description="BPTI/Kunitz inhibitor" evidence="3">
    <location>
        <begin position="127"/>
        <end position="177"/>
    </location>
</feature>
<keyword evidence="2" id="KW-0732">Signal</keyword>
<dbReference type="PANTHER" id="PTHR10083:SF374">
    <property type="entry name" value="BPTI_KUNITZ INHIBITOR DOMAIN-CONTAINING PROTEIN"/>
    <property type="match status" value="1"/>
</dbReference>
<proteinExistence type="predicted"/>
<reference evidence="4 5" key="1">
    <citation type="submission" date="2018-04" db="EMBL/GenBank/DDBJ databases">
        <title>The genome of golden apple snail Pomacea canaliculata provides insight into stress tolerance and invasive adaptation.</title>
        <authorList>
            <person name="Liu C."/>
            <person name="Liu B."/>
            <person name="Ren Y."/>
            <person name="Zhang Y."/>
            <person name="Wang H."/>
            <person name="Li S."/>
            <person name="Jiang F."/>
            <person name="Yin L."/>
            <person name="Zhang G."/>
            <person name="Qian W."/>
            <person name="Fan W."/>
        </authorList>
    </citation>
    <scope>NUCLEOTIDE SEQUENCE [LARGE SCALE GENOMIC DNA]</scope>
    <source>
        <strain evidence="4">SZHN2017</strain>
        <tissue evidence="4">Muscle</tissue>
    </source>
</reference>
<protein>
    <recommendedName>
        <fullName evidence="3">BPTI/Kunitz inhibitor domain-containing protein</fullName>
    </recommendedName>
</protein>
<feature type="chain" id="PRO_5015748744" description="BPTI/Kunitz inhibitor domain-containing protein" evidence="2">
    <location>
        <begin position="25"/>
        <end position="254"/>
    </location>
</feature>
<dbReference type="Gene3D" id="4.10.410.10">
    <property type="entry name" value="Pancreatic trypsin inhibitor Kunitz domain"/>
    <property type="match status" value="3"/>
</dbReference>
<evidence type="ECO:0000259" key="3">
    <source>
        <dbReference type="PROSITE" id="PS50279"/>
    </source>
</evidence>
<dbReference type="PRINTS" id="PR00759">
    <property type="entry name" value="BASICPTASE"/>
</dbReference>
<evidence type="ECO:0000313" key="4">
    <source>
        <dbReference type="EMBL" id="PVD26538.1"/>
    </source>
</evidence>
<name>A0A2T7NZF0_POMCA</name>
<dbReference type="SUPFAM" id="SSF57362">
    <property type="entry name" value="BPTI-like"/>
    <property type="match status" value="3"/>
</dbReference>
<accession>A0A2T7NZF0</accession>
<dbReference type="GO" id="GO:0004867">
    <property type="term" value="F:serine-type endopeptidase inhibitor activity"/>
    <property type="evidence" value="ECO:0007669"/>
    <property type="project" value="InterPro"/>
</dbReference>